<dbReference type="PANTHER" id="PTHR40658:SF4">
    <property type="entry name" value="HYPOTHETICAL CYTOSOLIC PROTEIN"/>
    <property type="match status" value="1"/>
</dbReference>
<dbReference type="Pfam" id="PF08020">
    <property type="entry name" value="DUF1706"/>
    <property type="match status" value="1"/>
</dbReference>
<evidence type="ECO:0000313" key="1">
    <source>
        <dbReference type="EMBL" id="KRM45065.1"/>
    </source>
</evidence>
<dbReference type="PANTHER" id="PTHR40658">
    <property type="match status" value="1"/>
</dbReference>
<proteinExistence type="predicted"/>
<evidence type="ECO:0000313" key="2">
    <source>
        <dbReference type="Proteomes" id="UP000051010"/>
    </source>
</evidence>
<dbReference type="Gene3D" id="1.20.120.450">
    <property type="entry name" value="dinb family like domain"/>
    <property type="match status" value="1"/>
</dbReference>
<organism evidence="1 2">
    <name type="scientific">Lentilactobacillus parafarraginis DSM 18390 = JCM 14109</name>
    <dbReference type="NCBI Taxonomy" id="1423786"/>
    <lineage>
        <taxon>Bacteria</taxon>
        <taxon>Bacillati</taxon>
        <taxon>Bacillota</taxon>
        <taxon>Bacilli</taxon>
        <taxon>Lactobacillales</taxon>
        <taxon>Lactobacillaceae</taxon>
        <taxon>Lentilactobacillus</taxon>
    </lineage>
</organism>
<dbReference type="InterPro" id="IPR012550">
    <property type="entry name" value="DUF1706"/>
</dbReference>
<dbReference type="EMBL" id="AZFZ01000006">
    <property type="protein sequence ID" value="KRM45065.1"/>
    <property type="molecule type" value="Genomic_DNA"/>
</dbReference>
<dbReference type="PATRIC" id="fig|1423786.4.peg.2502"/>
<name>A0A0R1Z0N7_9LACO</name>
<dbReference type="SUPFAM" id="SSF109854">
    <property type="entry name" value="DinB/YfiT-like putative metalloenzymes"/>
    <property type="match status" value="1"/>
</dbReference>
<dbReference type="InterPro" id="IPR034660">
    <property type="entry name" value="DinB/YfiT-like"/>
</dbReference>
<comment type="caution">
    <text evidence="1">The sequence shown here is derived from an EMBL/GenBank/DDBJ whole genome shotgun (WGS) entry which is preliminary data.</text>
</comment>
<sequence>MTRPTAKQALLDSSQKNFNQLVTIINQMTPEQATTPFQFEGRDRNVRDVLIHLYEWHQILLNWITENHFKHHPVDFLPIPFTDRTKADMNCKLQQCHQTTSLATAKTLVAKSHSDVLHLINHFSDTELFTPAHFDWTGNASVGNYCQTVTAIHYDWAVQQLGRHMETISIQEAR</sequence>
<accession>A0A0R1Z0N7</accession>
<dbReference type="AlphaFoldDB" id="A0A0R1Z0N7"/>
<reference evidence="1 2" key="1">
    <citation type="journal article" date="2015" name="Genome Announc.">
        <title>Expanding the biotechnology potential of lactobacilli through comparative genomics of 213 strains and associated genera.</title>
        <authorList>
            <person name="Sun Z."/>
            <person name="Harris H.M."/>
            <person name="McCann A."/>
            <person name="Guo C."/>
            <person name="Argimon S."/>
            <person name="Zhang W."/>
            <person name="Yang X."/>
            <person name="Jeffery I.B."/>
            <person name="Cooney J.C."/>
            <person name="Kagawa T.F."/>
            <person name="Liu W."/>
            <person name="Song Y."/>
            <person name="Salvetti E."/>
            <person name="Wrobel A."/>
            <person name="Rasinkangas P."/>
            <person name="Parkhill J."/>
            <person name="Rea M.C."/>
            <person name="O'Sullivan O."/>
            <person name="Ritari J."/>
            <person name="Douillard F.P."/>
            <person name="Paul Ross R."/>
            <person name="Yang R."/>
            <person name="Briner A.E."/>
            <person name="Felis G.E."/>
            <person name="de Vos W.M."/>
            <person name="Barrangou R."/>
            <person name="Klaenhammer T.R."/>
            <person name="Caufield P.W."/>
            <person name="Cui Y."/>
            <person name="Zhang H."/>
            <person name="O'Toole P.W."/>
        </authorList>
    </citation>
    <scope>NUCLEOTIDE SEQUENCE [LARGE SCALE GENOMIC DNA]</scope>
    <source>
        <strain evidence="1 2">DSM 18390</strain>
    </source>
</reference>
<dbReference type="Proteomes" id="UP000051010">
    <property type="component" value="Unassembled WGS sequence"/>
</dbReference>
<protein>
    <recommendedName>
        <fullName evidence="3">ClbS/DfsB family four-helix bundle protein</fullName>
    </recommendedName>
</protein>
<gene>
    <name evidence="1" type="ORF">FD47_GL002384</name>
</gene>
<dbReference type="RefSeq" id="WP_054732791.1">
    <property type="nucleotide sequence ID" value="NZ_AZFZ01000006.1"/>
</dbReference>
<evidence type="ECO:0008006" key="3">
    <source>
        <dbReference type="Google" id="ProtNLM"/>
    </source>
</evidence>